<proteinExistence type="predicted"/>
<reference evidence="2" key="1">
    <citation type="journal article" date="2022" name="bioRxiv">
        <title>Sequencing and chromosome-scale assembly of the giantPleurodeles waltlgenome.</title>
        <authorList>
            <person name="Brown T."/>
            <person name="Elewa A."/>
            <person name="Iarovenko S."/>
            <person name="Subramanian E."/>
            <person name="Araus A.J."/>
            <person name="Petzold A."/>
            <person name="Susuki M."/>
            <person name="Suzuki K.-i.T."/>
            <person name="Hayashi T."/>
            <person name="Toyoda A."/>
            <person name="Oliveira C."/>
            <person name="Osipova E."/>
            <person name="Leigh N.D."/>
            <person name="Simon A."/>
            <person name="Yun M.H."/>
        </authorList>
    </citation>
    <scope>NUCLEOTIDE SEQUENCE</scope>
    <source>
        <strain evidence="2">20211129_DDA</strain>
        <tissue evidence="2">Liver</tissue>
    </source>
</reference>
<sequence>MKVVRTKQKAETVTAPLEESWAWRSGRDTGHAAAGNTETKAAGRKEAMTPGQHDSGGSKEKTHEEHCSEAA</sequence>
<dbReference type="Proteomes" id="UP001066276">
    <property type="component" value="Chromosome 11"/>
</dbReference>
<accession>A0AAV7LGT7</accession>
<evidence type="ECO:0000313" key="2">
    <source>
        <dbReference type="EMBL" id="KAJ1090202.1"/>
    </source>
</evidence>
<feature type="region of interest" description="Disordered" evidence="1">
    <location>
        <begin position="1"/>
        <end position="71"/>
    </location>
</feature>
<gene>
    <name evidence="2" type="ORF">NDU88_003337</name>
</gene>
<feature type="compositionally biased region" description="Basic and acidic residues" evidence="1">
    <location>
        <begin position="56"/>
        <end position="71"/>
    </location>
</feature>
<organism evidence="2 3">
    <name type="scientific">Pleurodeles waltl</name>
    <name type="common">Iberian ribbed newt</name>
    <dbReference type="NCBI Taxonomy" id="8319"/>
    <lineage>
        <taxon>Eukaryota</taxon>
        <taxon>Metazoa</taxon>
        <taxon>Chordata</taxon>
        <taxon>Craniata</taxon>
        <taxon>Vertebrata</taxon>
        <taxon>Euteleostomi</taxon>
        <taxon>Amphibia</taxon>
        <taxon>Batrachia</taxon>
        <taxon>Caudata</taxon>
        <taxon>Salamandroidea</taxon>
        <taxon>Salamandridae</taxon>
        <taxon>Pleurodelinae</taxon>
        <taxon>Pleurodeles</taxon>
    </lineage>
</organism>
<dbReference type="AlphaFoldDB" id="A0AAV7LGT7"/>
<name>A0AAV7LGT7_PLEWA</name>
<evidence type="ECO:0000256" key="1">
    <source>
        <dbReference type="SAM" id="MobiDB-lite"/>
    </source>
</evidence>
<keyword evidence="3" id="KW-1185">Reference proteome</keyword>
<comment type="caution">
    <text evidence="2">The sequence shown here is derived from an EMBL/GenBank/DDBJ whole genome shotgun (WGS) entry which is preliminary data.</text>
</comment>
<dbReference type="EMBL" id="JANPWB010000015">
    <property type="protein sequence ID" value="KAJ1090202.1"/>
    <property type="molecule type" value="Genomic_DNA"/>
</dbReference>
<protein>
    <submittedName>
        <fullName evidence="2">Uncharacterized protein</fullName>
    </submittedName>
</protein>
<evidence type="ECO:0000313" key="3">
    <source>
        <dbReference type="Proteomes" id="UP001066276"/>
    </source>
</evidence>